<sequence>MSDNDSDAPEEFTAEQDSFWTLRTTIFMSYMTLGGRVNTEEKERRRKWAQKITPRPSKAAKKSQGVSITESQEEPNDAAEFHPESIVQRNKAVGFLPKSIVEMLAAREKNISLTVTKEEKDETKPTTSKKRKSKDSGFEPRILSELGPPPCLQSALDFLKERKMAVPRSSAVLKNSNQASRLLSSSGVIHQK</sequence>
<evidence type="ECO:0000313" key="2">
    <source>
        <dbReference type="EMBL" id="KAI5439169.1"/>
    </source>
</evidence>
<evidence type="ECO:0000313" key="3">
    <source>
        <dbReference type="Proteomes" id="UP001058974"/>
    </source>
</evidence>
<protein>
    <submittedName>
        <fullName evidence="2">Uncharacterized protein</fullName>
    </submittedName>
</protein>
<organism evidence="2 3">
    <name type="scientific">Pisum sativum</name>
    <name type="common">Garden pea</name>
    <name type="synonym">Lathyrus oleraceus</name>
    <dbReference type="NCBI Taxonomy" id="3888"/>
    <lineage>
        <taxon>Eukaryota</taxon>
        <taxon>Viridiplantae</taxon>
        <taxon>Streptophyta</taxon>
        <taxon>Embryophyta</taxon>
        <taxon>Tracheophyta</taxon>
        <taxon>Spermatophyta</taxon>
        <taxon>Magnoliopsida</taxon>
        <taxon>eudicotyledons</taxon>
        <taxon>Gunneridae</taxon>
        <taxon>Pentapetalae</taxon>
        <taxon>rosids</taxon>
        <taxon>fabids</taxon>
        <taxon>Fabales</taxon>
        <taxon>Fabaceae</taxon>
        <taxon>Papilionoideae</taxon>
        <taxon>50 kb inversion clade</taxon>
        <taxon>NPAAA clade</taxon>
        <taxon>Hologalegina</taxon>
        <taxon>IRL clade</taxon>
        <taxon>Fabeae</taxon>
        <taxon>Lathyrus</taxon>
    </lineage>
</organism>
<comment type="caution">
    <text evidence="2">The sequence shown here is derived from an EMBL/GenBank/DDBJ whole genome shotgun (WGS) entry which is preliminary data.</text>
</comment>
<dbReference type="Gramene" id="Psat02G0481100-T1">
    <property type="protein sequence ID" value="KAI5439169.1"/>
    <property type="gene ID" value="KIW84_024811"/>
</dbReference>
<dbReference type="EMBL" id="JAMSHJ010000002">
    <property type="protein sequence ID" value="KAI5439169.1"/>
    <property type="molecule type" value="Genomic_DNA"/>
</dbReference>
<evidence type="ECO:0000256" key="1">
    <source>
        <dbReference type="SAM" id="MobiDB-lite"/>
    </source>
</evidence>
<reference evidence="2 3" key="1">
    <citation type="journal article" date="2022" name="Nat. Genet.">
        <title>Improved pea reference genome and pan-genome highlight genomic features and evolutionary characteristics.</title>
        <authorList>
            <person name="Yang T."/>
            <person name="Liu R."/>
            <person name="Luo Y."/>
            <person name="Hu S."/>
            <person name="Wang D."/>
            <person name="Wang C."/>
            <person name="Pandey M.K."/>
            <person name="Ge S."/>
            <person name="Xu Q."/>
            <person name="Li N."/>
            <person name="Li G."/>
            <person name="Huang Y."/>
            <person name="Saxena R.K."/>
            <person name="Ji Y."/>
            <person name="Li M."/>
            <person name="Yan X."/>
            <person name="He Y."/>
            <person name="Liu Y."/>
            <person name="Wang X."/>
            <person name="Xiang C."/>
            <person name="Varshney R.K."/>
            <person name="Ding H."/>
            <person name="Gao S."/>
            <person name="Zong X."/>
        </authorList>
    </citation>
    <scope>NUCLEOTIDE SEQUENCE [LARGE SCALE GENOMIC DNA]</scope>
    <source>
        <strain evidence="2 3">cv. Zhongwan 6</strain>
    </source>
</reference>
<proteinExistence type="predicted"/>
<gene>
    <name evidence="2" type="ORF">KIW84_024811</name>
</gene>
<dbReference type="Proteomes" id="UP001058974">
    <property type="component" value="Chromosome 2"/>
</dbReference>
<feature type="compositionally biased region" description="Polar residues" evidence="1">
    <location>
        <begin position="172"/>
        <end position="192"/>
    </location>
</feature>
<dbReference type="PANTHER" id="PTHR36387">
    <property type="entry name" value="UDP-N-ACETYLMURAMOYL-L-ALANYL-D-GLUTAMATE-2, 6-DIAMINOPIMELATE LIGASE"/>
    <property type="match status" value="1"/>
</dbReference>
<feature type="region of interest" description="Disordered" evidence="1">
    <location>
        <begin position="168"/>
        <end position="192"/>
    </location>
</feature>
<keyword evidence="3" id="KW-1185">Reference proteome</keyword>
<accession>A0A9D4YHE6</accession>
<dbReference type="PANTHER" id="PTHR36387:SF2">
    <property type="entry name" value="UDP-N-ACETYLMURAMOYL-L-ALANYL-D-GLUTAMATE-2, 6-DIAMINOPIMELATE LIGASE"/>
    <property type="match status" value="1"/>
</dbReference>
<feature type="region of interest" description="Disordered" evidence="1">
    <location>
        <begin position="115"/>
        <end position="148"/>
    </location>
</feature>
<name>A0A9D4YHE6_PEA</name>
<feature type="compositionally biased region" description="Basic and acidic residues" evidence="1">
    <location>
        <begin position="115"/>
        <end position="124"/>
    </location>
</feature>
<dbReference type="AlphaFoldDB" id="A0A9D4YHE6"/>
<feature type="region of interest" description="Disordered" evidence="1">
    <location>
        <begin position="38"/>
        <end position="85"/>
    </location>
</feature>